<dbReference type="OrthoDB" id="5229455at2759"/>
<dbReference type="InterPro" id="IPR021858">
    <property type="entry name" value="Fun_TF"/>
</dbReference>
<organism evidence="2 3">
    <name type="scientific">Hanseniaspora guilliermondii</name>
    <dbReference type="NCBI Taxonomy" id="56406"/>
    <lineage>
        <taxon>Eukaryota</taxon>
        <taxon>Fungi</taxon>
        <taxon>Dikarya</taxon>
        <taxon>Ascomycota</taxon>
        <taxon>Saccharomycotina</taxon>
        <taxon>Saccharomycetes</taxon>
        <taxon>Saccharomycodales</taxon>
        <taxon>Saccharomycodaceae</taxon>
        <taxon>Hanseniaspora</taxon>
    </lineage>
</organism>
<accession>A0A1L0AXH1</accession>
<evidence type="ECO:0000313" key="3">
    <source>
        <dbReference type="Proteomes" id="UP000183365"/>
    </source>
</evidence>
<keyword evidence="3" id="KW-1185">Reference proteome</keyword>
<evidence type="ECO:0000313" key="2">
    <source>
        <dbReference type="EMBL" id="SGZ38784.1"/>
    </source>
</evidence>
<proteinExistence type="predicted"/>
<dbReference type="AlphaFoldDB" id="A0A1L0AXH1"/>
<name>A0A1L0AXH1_9ASCO</name>
<protein>
    <submittedName>
        <fullName evidence="2">Uncharacterized protein</fullName>
    </submittedName>
</protein>
<dbReference type="VEuPathDB" id="FungiDB:HGUI_00984"/>
<gene>
    <name evidence="2" type="ORF">HGUI_00984</name>
</gene>
<dbReference type="EMBL" id="FQNF01000012">
    <property type="protein sequence ID" value="SGZ38784.1"/>
    <property type="molecule type" value="Genomic_DNA"/>
</dbReference>
<dbReference type="Proteomes" id="UP000183365">
    <property type="component" value="Unassembled WGS sequence"/>
</dbReference>
<evidence type="ECO:0000256" key="1">
    <source>
        <dbReference type="SAM" id="MobiDB-lite"/>
    </source>
</evidence>
<dbReference type="Pfam" id="PF11951">
    <property type="entry name" value="Fungal_trans_2"/>
    <property type="match status" value="1"/>
</dbReference>
<reference evidence="3" key="1">
    <citation type="submission" date="2016-11" db="EMBL/GenBank/DDBJ databases">
        <authorList>
            <person name="Guldener U."/>
        </authorList>
    </citation>
    <scope>NUCLEOTIDE SEQUENCE [LARGE SCALE GENOMIC DNA]</scope>
</reference>
<sequence>MINKEKKVLSSNQGDSKAPAKRKYKRTFKVTWGGRPYKNKKKEGFLNTKKDIIIVDGVCVLEGKTKKPMKTFKKSSKSILTDETLPLPVSIEVETHIKGDKSDEVVQSLDESVTTFTTVPQPLQNDDIEQSLHNGISLIAPSMKASYDCVNFFIHHSGTTFTPISGMGYLYRNKNPFQTVLPNIAMRDPLTFSMIEEFAKVAKATHILRKNRINNHIVVSSSSASNENEAGYNTHKHGSSVGSRSNNIQDLDIESYTGISSTHDDTMEPLEGKMYDDAWLEENGYDEFFEEKQIVKNFKNVYKKFEIDAFKRGAQILLKSKISNEKNDKKDILNTLTSLLMLLVFYSYFGKHNKNVKLIVGTCKELLYLLGKMNRSRSQIGNDEINMGSKILITSEHNLNNRNKAFTFDDHNFFNPVKKIDDNVKNTQMDDEREIQFLSNWTNYSDILTAMTIIPEKTTITQMELDKFYNYSNSNLNRDHYTYEIEESKRLKNMNELKDIEYFSGVDLQNIKYMNELTDLLLIKDEIDELESDLDPLMILNFENQCMRLSVNMEKYLKESEAQRDTMILQKTHNIAALNVGSWSDDSLTKAALQEYEQLRTVNKVFALISILQVHRRLLNRLTDDNHVKHILSAIIELLEHKVPYASAAAQCLFGSIFIVGCELGNIFIDESKNDELNITLRKGKGVVLSHLDYLVGRGLVAAERAKDVINHVWLTNSLNSTYKNWWVILKENDINIHLSL</sequence>
<feature type="region of interest" description="Disordered" evidence="1">
    <location>
        <begin position="1"/>
        <end position="22"/>
    </location>
</feature>